<evidence type="ECO:0000259" key="2">
    <source>
        <dbReference type="Pfam" id="PF13280"/>
    </source>
</evidence>
<feature type="domain" description="WYL" evidence="2">
    <location>
        <begin position="136"/>
        <end position="201"/>
    </location>
</feature>
<dbReference type="EMBL" id="SRMF01000007">
    <property type="protein sequence ID" value="TGG91681.1"/>
    <property type="molecule type" value="Genomic_DNA"/>
</dbReference>
<dbReference type="Pfam" id="PF13280">
    <property type="entry name" value="WYL"/>
    <property type="match status" value="1"/>
</dbReference>
<dbReference type="Pfam" id="PF08279">
    <property type="entry name" value="HTH_11"/>
    <property type="match status" value="1"/>
</dbReference>
<reference evidence="3 4" key="1">
    <citation type="submission" date="2019-04" db="EMBL/GenBank/DDBJ databases">
        <title>Natronospirillum operosus gen. nov., sp. nov., a haloalkaliphilic satellite isolated from decaying biomass of laboratory culture of cyanobacterium Geitlerinema sp. and proposal of Natronospirillaceae fam. nov. and Saccharospirillaceae fam. nov.</title>
        <authorList>
            <person name="Kevbrin V."/>
            <person name="Boltyanskaya Y."/>
            <person name="Koziaeva V."/>
            <person name="Grouzdev D.S."/>
            <person name="Park M."/>
            <person name="Cho J."/>
        </authorList>
    </citation>
    <scope>NUCLEOTIDE SEQUENCE [LARGE SCALE GENOMIC DNA]</scope>
    <source>
        <strain evidence="3 4">G-116</strain>
    </source>
</reference>
<gene>
    <name evidence="3" type="ORF">E4656_14885</name>
</gene>
<dbReference type="OrthoDB" id="9807255at2"/>
<dbReference type="InterPro" id="IPR036390">
    <property type="entry name" value="WH_DNA-bd_sf"/>
</dbReference>
<dbReference type="AlphaFoldDB" id="A0A4Z0W4S1"/>
<dbReference type="InterPro" id="IPR013196">
    <property type="entry name" value="HTH_11"/>
</dbReference>
<dbReference type="InterPro" id="IPR051534">
    <property type="entry name" value="CBASS_pafABC_assoc_protein"/>
</dbReference>
<comment type="caution">
    <text evidence="3">The sequence shown here is derived from an EMBL/GenBank/DDBJ whole genome shotgun (WGS) entry which is preliminary data.</text>
</comment>
<dbReference type="Proteomes" id="UP000297475">
    <property type="component" value="Unassembled WGS sequence"/>
</dbReference>
<dbReference type="SUPFAM" id="SSF46785">
    <property type="entry name" value="Winged helix' DNA-binding domain"/>
    <property type="match status" value="1"/>
</dbReference>
<evidence type="ECO:0000259" key="1">
    <source>
        <dbReference type="Pfam" id="PF08279"/>
    </source>
</evidence>
<proteinExistence type="predicted"/>
<organism evidence="3 4">
    <name type="scientific">Natronospirillum operosum</name>
    <dbReference type="NCBI Taxonomy" id="2759953"/>
    <lineage>
        <taxon>Bacteria</taxon>
        <taxon>Pseudomonadati</taxon>
        <taxon>Pseudomonadota</taxon>
        <taxon>Gammaproteobacteria</taxon>
        <taxon>Oceanospirillales</taxon>
        <taxon>Natronospirillaceae</taxon>
        <taxon>Natronospirillum</taxon>
    </lineage>
</organism>
<keyword evidence="4" id="KW-1185">Reference proteome</keyword>
<dbReference type="RefSeq" id="WP_135484092.1">
    <property type="nucleotide sequence ID" value="NZ_SRMF01000007.1"/>
</dbReference>
<evidence type="ECO:0000313" key="3">
    <source>
        <dbReference type="EMBL" id="TGG91681.1"/>
    </source>
</evidence>
<protein>
    <submittedName>
        <fullName evidence="3">YafY family transcriptional regulator</fullName>
    </submittedName>
</protein>
<dbReference type="InterPro" id="IPR026881">
    <property type="entry name" value="WYL_dom"/>
</dbReference>
<feature type="domain" description="Helix-turn-helix type 11" evidence="1">
    <location>
        <begin position="7"/>
        <end position="59"/>
    </location>
</feature>
<dbReference type="InterPro" id="IPR036388">
    <property type="entry name" value="WH-like_DNA-bd_sf"/>
</dbReference>
<accession>A0A4Z0W4S1</accession>
<dbReference type="PANTHER" id="PTHR34580">
    <property type="match status" value="1"/>
</dbReference>
<evidence type="ECO:0000313" key="4">
    <source>
        <dbReference type="Proteomes" id="UP000297475"/>
    </source>
</evidence>
<dbReference type="PANTHER" id="PTHR34580:SF3">
    <property type="entry name" value="PROTEIN PAFB"/>
    <property type="match status" value="1"/>
</dbReference>
<name>A0A4Z0W4S1_9GAMM</name>
<dbReference type="Gene3D" id="1.10.10.10">
    <property type="entry name" value="Winged helix-like DNA-binding domain superfamily/Winged helix DNA-binding domain"/>
    <property type="match status" value="1"/>
</dbReference>
<sequence>MRKSDRLFQMTNLIRSRQPLFARTLAEEMGLSVRTIYRYIDDLSAAGIPVYYDDGQGYRLLDGFELPPLAVTQEEFDALVTGVKLVRSWTGARMSEAAASLLHKMEATARGPALDLLFENVISPVMFERTVEAGYWDSVKDAIRQGTALQINYRDGQQQLTERMVHPLNLSFWGSKWTLGAWCHQRHDYRDFRLDRIEALQAAEDAPPLPPGVTLAAYLRSISQKEAGTAAS</sequence>
<dbReference type="PROSITE" id="PS52050">
    <property type="entry name" value="WYL"/>
    <property type="match status" value="1"/>
</dbReference>